<dbReference type="Proteomes" id="UP001430953">
    <property type="component" value="Unassembled WGS sequence"/>
</dbReference>
<gene>
    <name evidence="1" type="ORF">PUN28_002697</name>
</gene>
<evidence type="ECO:0000313" key="2">
    <source>
        <dbReference type="Proteomes" id="UP001430953"/>
    </source>
</evidence>
<dbReference type="AlphaFoldDB" id="A0AAW2GVM9"/>
<accession>A0AAW2GVM9</accession>
<comment type="caution">
    <text evidence="1">The sequence shown here is derived from an EMBL/GenBank/DDBJ whole genome shotgun (WGS) entry which is preliminary data.</text>
</comment>
<name>A0AAW2GVM9_9HYME</name>
<sequence length="147" mass="16765">MGAPGRLRSEIHGNVVDRAVVASVAVVVALGPKCPLNLYHFLYFELPFFVRGQYTSPQTLCNCYLLGVRHRIAGVETSTSRVRHERHLLLRNVKTEYYKEHYKNIRTIRIIFGACSSEFYNCDDLGTRKVIVQLEIKICFNSSSPSE</sequence>
<protein>
    <submittedName>
        <fullName evidence="1">Uncharacterized protein</fullName>
    </submittedName>
</protein>
<keyword evidence="2" id="KW-1185">Reference proteome</keyword>
<dbReference type="EMBL" id="JADYXP020000002">
    <property type="protein sequence ID" value="KAL0131355.1"/>
    <property type="molecule type" value="Genomic_DNA"/>
</dbReference>
<evidence type="ECO:0000313" key="1">
    <source>
        <dbReference type="EMBL" id="KAL0131355.1"/>
    </source>
</evidence>
<reference evidence="1 2" key="1">
    <citation type="submission" date="2023-03" db="EMBL/GenBank/DDBJ databases">
        <title>High recombination rates correlate with genetic variation in Cardiocondyla obscurior ants.</title>
        <authorList>
            <person name="Errbii M."/>
        </authorList>
    </citation>
    <scope>NUCLEOTIDE SEQUENCE [LARGE SCALE GENOMIC DNA]</scope>
    <source>
        <strain evidence="1">Alpha-2009</strain>
        <tissue evidence="1">Whole body</tissue>
    </source>
</reference>
<organism evidence="1 2">
    <name type="scientific">Cardiocondyla obscurior</name>
    <dbReference type="NCBI Taxonomy" id="286306"/>
    <lineage>
        <taxon>Eukaryota</taxon>
        <taxon>Metazoa</taxon>
        <taxon>Ecdysozoa</taxon>
        <taxon>Arthropoda</taxon>
        <taxon>Hexapoda</taxon>
        <taxon>Insecta</taxon>
        <taxon>Pterygota</taxon>
        <taxon>Neoptera</taxon>
        <taxon>Endopterygota</taxon>
        <taxon>Hymenoptera</taxon>
        <taxon>Apocrita</taxon>
        <taxon>Aculeata</taxon>
        <taxon>Formicoidea</taxon>
        <taxon>Formicidae</taxon>
        <taxon>Myrmicinae</taxon>
        <taxon>Cardiocondyla</taxon>
    </lineage>
</organism>
<proteinExistence type="predicted"/>